<gene>
    <name evidence="2" type="ORF">ACFQ2K_17790</name>
</gene>
<organism evidence="2 3">
    <name type="scientific">Streptomyces sanglieri</name>
    <dbReference type="NCBI Taxonomy" id="193460"/>
    <lineage>
        <taxon>Bacteria</taxon>
        <taxon>Bacillati</taxon>
        <taxon>Actinomycetota</taxon>
        <taxon>Actinomycetes</taxon>
        <taxon>Kitasatosporales</taxon>
        <taxon>Streptomycetaceae</taxon>
        <taxon>Streptomyces</taxon>
    </lineage>
</organism>
<evidence type="ECO:0000259" key="1">
    <source>
        <dbReference type="Pfam" id="PF12728"/>
    </source>
</evidence>
<dbReference type="EMBL" id="JBHTGL010000008">
    <property type="protein sequence ID" value="MFD0624347.1"/>
    <property type="molecule type" value="Genomic_DNA"/>
</dbReference>
<dbReference type="InterPro" id="IPR041657">
    <property type="entry name" value="HTH_17"/>
</dbReference>
<dbReference type="Proteomes" id="UP001596915">
    <property type="component" value="Unassembled WGS sequence"/>
</dbReference>
<name>A0ABW2WSD3_9ACTN</name>
<sequence>MLIQAGRRCQMRSWGLRDKGCRVVEKISPRRMLAEGSTRARRTLSGHSRVSFESSRESQVFRRKTLFLVQPEFHENVPCITAAECRSRGSFLPASNRSGVHMRRTTARAEEAAGGAGGRCPLMSAGELADFLGVPLNTVYIWNHRHQGPRAHKVGRYLRYRWPEVEAWLEARAVNRAT</sequence>
<evidence type="ECO:0000313" key="2">
    <source>
        <dbReference type="EMBL" id="MFD0624347.1"/>
    </source>
</evidence>
<dbReference type="SUPFAM" id="SSF46955">
    <property type="entry name" value="Putative DNA-binding domain"/>
    <property type="match status" value="1"/>
</dbReference>
<dbReference type="InterPro" id="IPR009061">
    <property type="entry name" value="DNA-bd_dom_put_sf"/>
</dbReference>
<protein>
    <submittedName>
        <fullName evidence="2">Helix-turn-helix transcriptional regulator</fullName>
    </submittedName>
</protein>
<keyword evidence="3" id="KW-1185">Reference proteome</keyword>
<comment type="caution">
    <text evidence="2">The sequence shown here is derived from an EMBL/GenBank/DDBJ whole genome shotgun (WGS) entry which is preliminary data.</text>
</comment>
<feature type="domain" description="Helix-turn-helix" evidence="1">
    <location>
        <begin position="122"/>
        <end position="172"/>
    </location>
</feature>
<dbReference type="Pfam" id="PF12728">
    <property type="entry name" value="HTH_17"/>
    <property type="match status" value="1"/>
</dbReference>
<proteinExistence type="predicted"/>
<accession>A0ABW2WSD3</accession>
<dbReference type="Gene3D" id="1.10.10.10">
    <property type="entry name" value="Winged helix-like DNA-binding domain superfamily/Winged helix DNA-binding domain"/>
    <property type="match status" value="1"/>
</dbReference>
<reference evidence="3" key="1">
    <citation type="journal article" date="2019" name="Int. J. Syst. Evol. Microbiol.">
        <title>The Global Catalogue of Microorganisms (GCM) 10K type strain sequencing project: providing services to taxonomists for standard genome sequencing and annotation.</title>
        <authorList>
            <consortium name="The Broad Institute Genomics Platform"/>
            <consortium name="The Broad Institute Genome Sequencing Center for Infectious Disease"/>
            <person name="Wu L."/>
            <person name="Ma J."/>
        </authorList>
    </citation>
    <scope>NUCLEOTIDE SEQUENCE [LARGE SCALE GENOMIC DNA]</scope>
    <source>
        <strain evidence="3">JCM 12607</strain>
    </source>
</reference>
<dbReference type="InterPro" id="IPR036388">
    <property type="entry name" value="WH-like_DNA-bd_sf"/>
</dbReference>
<evidence type="ECO:0000313" key="3">
    <source>
        <dbReference type="Proteomes" id="UP001596915"/>
    </source>
</evidence>